<dbReference type="EMBL" id="PKPP01013251">
    <property type="protein sequence ID" value="PWA41184.1"/>
    <property type="molecule type" value="Genomic_DNA"/>
</dbReference>
<protein>
    <submittedName>
        <fullName evidence="2">Uncharacterized protein</fullName>
    </submittedName>
</protein>
<dbReference type="AlphaFoldDB" id="A0A2U1KWS6"/>
<keyword evidence="1" id="KW-0175">Coiled coil</keyword>
<feature type="coiled-coil region" evidence="1">
    <location>
        <begin position="177"/>
        <end position="218"/>
    </location>
</feature>
<keyword evidence="3" id="KW-1185">Reference proteome</keyword>
<comment type="caution">
    <text evidence="2">The sequence shown here is derived from an EMBL/GenBank/DDBJ whole genome shotgun (WGS) entry which is preliminary data.</text>
</comment>
<reference evidence="2 3" key="1">
    <citation type="journal article" date="2018" name="Mol. Plant">
        <title>The genome of Artemisia annua provides insight into the evolution of Asteraceae family and artemisinin biosynthesis.</title>
        <authorList>
            <person name="Shen Q."/>
            <person name="Zhang L."/>
            <person name="Liao Z."/>
            <person name="Wang S."/>
            <person name="Yan T."/>
            <person name="Shi P."/>
            <person name="Liu M."/>
            <person name="Fu X."/>
            <person name="Pan Q."/>
            <person name="Wang Y."/>
            <person name="Lv Z."/>
            <person name="Lu X."/>
            <person name="Zhang F."/>
            <person name="Jiang W."/>
            <person name="Ma Y."/>
            <person name="Chen M."/>
            <person name="Hao X."/>
            <person name="Li L."/>
            <person name="Tang Y."/>
            <person name="Lv G."/>
            <person name="Zhou Y."/>
            <person name="Sun X."/>
            <person name="Brodelius P.E."/>
            <person name="Rose J.K.C."/>
            <person name="Tang K."/>
        </authorList>
    </citation>
    <scope>NUCLEOTIDE SEQUENCE [LARGE SCALE GENOMIC DNA]</scope>
    <source>
        <strain evidence="3">cv. Huhao1</strain>
        <tissue evidence="2">Leaf</tissue>
    </source>
</reference>
<evidence type="ECO:0000313" key="2">
    <source>
        <dbReference type="EMBL" id="PWA41184.1"/>
    </source>
</evidence>
<gene>
    <name evidence="2" type="ORF">CTI12_AA553310</name>
</gene>
<accession>A0A2U1KWS6</accession>
<dbReference type="OrthoDB" id="1927611at2759"/>
<dbReference type="PANTHER" id="PTHR33735:SF24">
    <property type="match status" value="1"/>
</dbReference>
<dbReference type="Proteomes" id="UP000245207">
    <property type="component" value="Unassembled WGS sequence"/>
</dbReference>
<organism evidence="2 3">
    <name type="scientific">Artemisia annua</name>
    <name type="common">Sweet wormwood</name>
    <dbReference type="NCBI Taxonomy" id="35608"/>
    <lineage>
        <taxon>Eukaryota</taxon>
        <taxon>Viridiplantae</taxon>
        <taxon>Streptophyta</taxon>
        <taxon>Embryophyta</taxon>
        <taxon>Tracheophyta</taxon>
        <taxon>Spermatophyta</taxon>
        <taxon>Magnoliopsida</taxon>
        <taxon>eudicotyledons</taxon>
        <taxon>Gunneridae</taxon>
        <taxon>Pentapetalae</taxon>
        <taxon>asterids</taxon>
        <taxon>campanulids</taxon>
        <taxon>Asterales</taxon>
        <taxon>Asteraceae</taxon>
        <taxon>Asteroideae</taxon>
        <taxon>Anthemideae</taxon>
        <taxon>Artemisiinae</taxon>
        <taxon>Artemisia</taxon>
    </lineage>
</organism>
<name>A0A2U1KWS6_ARTAN</name>
<dbReference type="PANTHER" id="PTHR33735">
    <property type="entry name" value="EXPRESSED PROTEIN"/>
    <property type="match status" value="1"/>
</dbReference>
<proteinExistence type="predicted"/>
<evidence type="ECO:0000256" key="1">
    <source>
        <dbReference type="SAM" id="Coils"/>
    </source>
</evidence>
<evidence type="ECO:0000313" key="3">
    <source>
        <dbReference type="Proteomes" id="UP000245207"/>
    </source>
</evidence>
<sequence>MSSTMLRSFSADPMLSWNPSNKSLLLNHKRRTGLLKSKEYDWSLHGKSFRNLQYLSTSLNLKTTTFVRQSNVNPPPEAPLPSGSPSGSMRNWLVGIVLTFVLPFFTHKWGPWLLLKSKFDQKIETTEHVVKAIENVAERVDKVIDSITDDLPDSKLKQALEHLDEIAEGVAKSAHAADDIIIKVEEAEDKIESLIHLKKSKENKIQEENKDKDDQEITA</sequence>